<dbReference type="Gene3D" id="1.10.10.10">
    <property type="entry name" value="Winged helix-like DNA-binding domain superfamily/Winged helix DNA-binding domain"/>
    <property type="match status" value="1"/>
</dbReference>
<evidence type="ECO:0000256" key="2">
    <source>
        <dbReference type="ARBA" id="ARBA00022614"/>
    </source>
</evidence>
<evidence type="ECO:0000313" key="9">
    <source>
        <dbReference type="EMBL" id="WOG93534.1"/>
    </source>
</evidence>
<dbReference type="PANTHER" id="PTHR33463:SF198">
    <property type="entry name" value="RPP4C3"/>
    <property type="match status" value="1"/>
</dbReference>
<dbReference type="Gene3D" id="3.80.10.10">
    <property type="entry name" value="Ribonuclease Inhibitor"/>
    <property type="match status" value="1"/>
</dbReference>
<proteinExistence type="inferred from homology"/>
<dbReference type="EMBL" id="CP093345">
    <property type="protein sequence ID" value="WOG93534.1"/>
    <property type="molecule type" value="Genomic_DNA"/>
</dbReference>
<dbReference type="GO" id="GO:0006952">
    <property type="term" value="P:defense response"/>
    <property type="evidence" value="ECO:0007669"/>
    <property type="project" value="UniProtKB-KW"/>
</dbReference>
<evidence type="ECO:0000256" key="1">
    <source>
        <dbReference type="ARBA" id="ARBA00008894"/>
    </source>
</evidence>
<evidence type="ECO:0000313" key="8">
    <source>
        <dbReference type="EMBL" id="KZN02577.1"/>
    </source>
</evidence>
<dbReference type="InterPro" id="IPR050905">
    <property type="entry name" value="Plant_NBS-LRR"/>
</dbReference>
<organism evidence="8">
    <name type="scientific">Daucus carota subsp. sativus</name>
    <name type="common">Carrot</name>
    <dbReference type="NCBI Taxonomy" id="79200"/>
    <lineage>
        <taxon>Eukaryota</taxon>
        <taxon>Viridiplantae</taxon>
        <taxon>Streptophyta</taxon>
        <taxon>Embryophyta</taxon>
        <taxon>Tracheophyta</taxon>
        <taxon>Spermatophyta</taxon>
        <taxon>Magnoliopsida</taxon>
        <taxon>eudicotyledons</taxon>
        <taxon>Gunneridae</taxon>
        <taxon>Pentapetalae</taxon>
        <taxon>asterids</taxon>
        <taxon>campanulids</taxon>
        <taxon>Apiales</taxon>
        <taxon>Apiaceae</taxon>
        <taxon>Apioideae</taxon>
        <taxon>Scandiceae</taxon>
        <taxon>Daucinae</taxon>
        <taxon>Daucus</taxon>
        <taxon>Daucus sect. Daucus</taxon>
    </lineage>
</organism>
<comment type="similarity">
    <text evidence="1">Belongs to the disease resistance NB-LRR family.</text>
</comment>
<dbReference type="Gramene" id="KZN02577">
    <property type="protein sequence ID" value="KZN02577"/>
    <property type="gene ID" value="DCAR_011331"/>
</dbReference>
<dbReference type="InterPro" id="IPR027417">
    <property type="entry name" value="P-loop_NTPase"/>
</dbReference>
<dbReference type="SUPFAM" id="SSF52540">
    <property type="entry name" value="P-loop containing nucleoside triphosphate hydrolases"/>
    <property type="match status" value="1"/>
</dbReference>
<dbReference type="EMBL" id="LNRQ01000003">
    <property type="protein sequence ID" value="KZN02577.1"/>
    <property type="molecule type" value="Genomic_DNA"/>
</dbReference>
<feature type="domain" description="Disease resistance protein At4g27190-like leucine-rich repeats" evidence="7">
    <location>
        <begin position="788"/>
        <end position="874"/>
    </location>
</feature>
<dbReference type="InterPro" id="IPR002182">
    <property type="entry name" value="NB-ARC"/>
</dbReference>
<dbReference type="PANTHER" id="PTHR33463">
    <property type="entry name" value="NB-ARC DOMAIN-CONTAINING PROTEIN-RELATED"/>
    <property type="match status" value="1"/>
</dbReference>
<evidence type="ECO:0000256" key="3">
    <source>
        <dbReference type="ARBA" id="ARBA00022737"/>
    </source>
</evidence>
<keyword evidence="5" id="KW-0547">Nucleotide-binding</keyword>
<dbReference type="InterPro" id="IPR042197">
    <property type="entry name" value="Apaf_helical"/>
</dbReference>
<feature type="domain" description="NB-ARC" evidence="6">
    <location>
        <begin position="152"/>
        <end position="320"/>
    </location>
</feature>
<dbReference type="InterPro" id="IPR036388">
    <property type="entry name" value="WH-like_DNA-bd_sf"/>
</dbReference>
<dbReference type="GO" id="GO:0043531">
    <property type="term" value="F:ADP binding"/>
    <property type="evidence" value="ECO:0007669"/>
    <property type="project" value="InterPro"/>
</dbReference>
<reference evidence="8" key="1">
    <citation type="journal article" date="2016" name="Nat. Genet.">
        <title>A high-quality carrot genome assembly provides new insights into carotenoid accumulation and asterid genome evolution.</title>
        <authorList>
            <person name="Iorizzo M."/>
            <person name="Ellison S."/>
            <person name="Senalik D."/>
            <person name="Zeng P."/>
            <person name="Satapoomin P."/>
            <person name="Huang J."/>
            <person name="Bowman M."/>
            <person name="Iovene M."/>
            <person name="Sanseverino W."/>
            <person name="Cavagnaro P."/>
            <person name="Yildiz M."/>
            <person name="Macko-Podgorni A."/>
            <person name="Moranska E."/>
            <person name="Grzebelus E."/>
            <person name="Grzebelus D."/>
            <person name="Ashrafi H."/>
            <person name="Zheng Z."/>
            <person name="Cheng S."/>
            <person name="Spooner D."/>
            <person name="Van Deynze A."/>
            <person name="Simon P."/>
        </authorList>
    </citation>
    <scope>NUCLEOTIDE SEQUENCE [LARGE SCALE GENOMIC DNA]</scope>
    <source>
        <tissue evidence="8">Leaf</tissue>
    </source>
</reference>
<dbReference type="Pfam" id="PF23247">
    <property type="entry name" value="LRR_RPS2"/>
    <property type="match status" value="1"/>
</dbReference>
<dbReference type="GO" id="GO:0005524">
    <property type="term" value="F:ATP binding"/>
    <property type="evidence" value="ECO:0007669"/>
    <property type="project" value="UniProtKB-KW"/>
</dbReference>
<dbReference type="Gene3D" id="1.10.8.430">
    <property type="entry name" value="Helical domain of apoptotic protease-activating factors"/>
    <property type="match status" value="1"/>
</dbReference>
<protein>
    <submittedName>
        <fullName evidence="8">Uncharacterized protein</fullName>
    </submittedName>
</protein>
<dbReference type="InterPro" id="IPR057135">
    <property type="entry name" value="At4g27190-like_LRR"/>
</dbReference>
<dbReference type="Pfam" id="PF00931">
    <property type="entry name" value="NB-ARC"/>
    <property type="match status" value="1"/>
</dbReference>
<keyword evidence="2" id="KW-0433">Leucine-rich repeat</keyword>
<dbReference type="OMA" id="ANHERAM"/>
<evidence type="ECO:0000256" key="4">
    <source>
        <dbReference type="ARBA" id="ARBA00022821"/>
    </source>
</evidence>
<gene>
    <name evidence="8" type="ORF">DCAR_011331</name>
    <name evidence="9" type="ORF">DCAR_0312820</name>
</gene>
<dbReference type="PRINTS" id="PR00364">
    <property type="entry name" value="DISEASERSIST"/>
</dbReference>
<evidence type="ECO:0000259" key="7">
    <source>
        <dbReference type="Pfam" id="PF23247"/>
    </source>
</evidence>
<dbReference type="Gene3D" id="3.40.50.300">
    <property type="entry name" value="P-loop containing nucleotide triphosphate hydrolases"/>
    <property type="match status" value="1"/>
</dbReference>
<dbReference type="InterPro" id="IPR032675">
    <property type="entry name" value="LRR_dom_sf"/>
</dbReference>
<keyword evidence="3" id="KW-0677">Repeat</keyword>
<keyword evidence="5" id="KW-0067">ATP-binding</keyword>
<evidence type="ECO:0000256" key="5">
    <source>
        <dbReference type="ARBA" id="ARBA00022840"/>
    </source>
</evidence>
<reference evidence="9" key="2">
    <citation type="submission" date="2022-03" db="EMBL/GenBank/DDBJ databases">
        <title>Draft title - Genomic analysis of global carrot germplasm unveils the trajectory of domestication and the origin of high carotenoid orange carrot.</title>
        <authorList>
            <person name="Iorizzo M."/>
            <person name="Ellison S."/>
            <person name="Senalik D."/>
            <person name="Macko-Podgorni A."/>
            <person name="Grzebelus D."/>
            <person name="Bostan H."/>
            <person name="Rolling W."/>
            <person name="Curaba J."/>
            <person name="Simon P."/>
        </authorList>
    </citation>
    <scope>NUCLEOTIDE SEQUENCE</scope>
    <source>
        <tissue evidence="9">Leaf</tissue>
    </source>
</reference>
<evidence type="ECO:0000259" key="6">
    <source>
        <dbReference type="Pfam" id="PF00931"/>
    </source>
</evidence>
<keyword evidence="4" id="KW-0611">Plant defense</keyword>
<evidence type="ECO:0000313" key="10">
    <source>
        <dbReference type="Proteomes" id="UP000077755"/>
    </source>
</evidence>
<dbReference type="Proteomes" id="UP000077755">
    <property type="component" value="Chromosome 3"/>
</dbReference>
<name>A0A161Y0C8_DAUCS</name>
<sequence length="897" mass="101959">MVGLSDIPFVGKTIDRISDATVEAVFRKLKYMISYRALIGDLISEIEKVNTEEASVSAAADAARADGKIIYADLFKWQLEVAEIQASYNELVETYENRSSCLPIPNPVSRFRLGREAVVKARRVSELTALGKDLLAREIAFRPPYHDFESRKDPYDKLWEGLVNQESPLIHAIYGAPGVGITEMTRKIQQEVLKQNIFDKVAFAIVGRDRLDIINLQNQIADHLGCHFESRDDVGHRASQLSGCLLNSGRILVIFHDVWTRIQFDVIGIPWDDGSSSMGCKILLTSRNPSVCLLNNCRDPTQIRPLTMIEAWDLFKNTVGISDFGVYKNLAMKVCKKCEGHPLIISALGKALRCKPLDSWGDTLLQLDCGEIGFSLEMEPIIYSCFNLIIDELPDDAKSCLLLCSLFPDNAEIHIGKLIQLATASQLVLDGESRVCTMVDELSSSMLLDYTDFHEIKMHRPVRDWARSIAIKDPKYAFQFARCGPGLPDHCDYGTRKFLFIDMQIDDVYFPDDLVCPNLLNLWLQCNKHRQRFSSGFFSMFRNLRFLLIHEGMFSSLEPQFSLRHLGNLSTLILDCCDMTDIDQTHINFFPQSLQTLCIWNCDLPVPLDLPNLSYLRKLEIDSRCPVIIVPNFISRLSRLEVLHIRNGLQFQDGSPATAPSSFEISKLKYLKSLKMPFRVSDPVQDKNVLGDLDEFEICVGEPGEGTHYLLNSSVSVKRRIELYSNQLEAFTNLIERAEDVKLLCNDIDVSSIFSNNRQAFGDLRNLYNEECNTIDFQARISGDKIQHSHQCQRSFCKLTTIQIYGCSSMTYLFSNSIANCFMQLRELCIENCPKIEAIVRDEGTSDEGDIIFYRLKLLKLVGLPKLTNFHEHNDVQFHLLFDEKGNTCCRMKEFSC</sequence>
<dbReference type="STRING" id="79200.A0A161Y0C8"/>
<dbReference type="AlphaFoldDB" id="A0A161Y0C8"/>
<keyword evidence="10" id="KW-1185">Reference proteome</keyword>
<dbReference type="SUPFAM" id="SSF52058">
    <property type="entry name" value="L domain-like"/>
    <property type="match status" value="1"/>
</dbReference>
<accession>A0A161Y0C8</accession>